<dbReference type="AlphaFoldDB" id="V5WJQ7"/>
<reference evidence="2 3" key="1">
    <citation type="journal article" date="2015" name="Stand. Genomic Sci.">
        <title>Complete genome sequence and description of Salinispira pacifica gen. nov., sp. nov., a novel spirochaete isolated form a hypersaline microbial mat.</title>
        <authorList>
            <person name="Ben Hania W."/>
            <person name="Joseph M."/>
            <person name="Schumann P."/>
            <person name="Bunk B."/>
            <person name="Fiebig A."/>
            <person name="Sproer C."/>
            <person name="Klenk H.P."/>
            <person name="Fardeau M.L."/>
            <person name="Spring S."/>
        </authorList>
    </citation>
    <scope>NUCLEOTIDE SEQUENCE [LARGE SCALE GENOMIC DNA]</scope>
    <source>
        <strain evidence="2 3">L21-RPul-D2</strain>
    </source>
</reference>
<dbReference type="eggNOG" id="ENOG502ZJXK">
    <property type="taxonomic scope" value="Bacteria"/>
</dbReference>
<dbReference type="InterPro" id="IPR010982">
    <property type="entry name" value="Lambda_DNA-bd_dom_sf"/>
</dbReference>
<dbReference type="RefSeq" id="WP_024268899.1">
    <property type="nucleotide sequence ID" value="NC_023035.1"/>
</dbReference>
<dbReference type="InterPro" id="IPR001387">
    <property type="entry name" value="Cro/C1-type_HTH"/>
</dbReference>
<dbReference type="Proteomes" id="UP000018680">
    <property type="component" value="Chromosome"/>
</dbReference>
<proteinExistence type="predicted"/>
<dbReference type="GO" id="GO:0003677">
    <property type="term" value="F:DNA binding"/>
    <property type="evidence" value="ECO:0007669"/>
    <property type="project" value="InterPro"/>
</dbReference>
<dbReference type="OrthoDB" id="370887at2"/>
<sequence length="112" mass="12988">MNYNLMTDEEIIRDLAGEIDRIRIGHHMKEAEIEESAGISRKTFYNFKQGSTGTSLKNLIRLLRAMGELDRLKLMFPESGSYSPRVNSEVELPKRVRDKQKTDGDFHWGDEK</sequence>
<dbReference type="CDD" id="cd00093">
    <property type="entry name" value="HTH_XRE"/>
    <property type="match status" value="1"/>
</dbReference>
<feature type="compositionally biased region" description="Basic and acidic residues" evidence="1">
    <location>
        <begin position="91"/>
        <end position="112"/>
    </location>
</feature>
<dbReference type="SUPFAM" id="SSF47413">
    <property type="entry name" value="lambda repressor-like DNA-binding domains"/>
    <property type="match status" value="1"/>
</dbReference>
<dbReference type="Gene3D" id="1.10.260.40">
    <property type="entry name" value="lambda repressor-like DNA-binding domains"/>
    <property type="match status" value="1"/>
</dbReference>
<feature type="region of interest" description="Disordered" evidence="1">
    <location>
        <begin position="81"/>
        <end position="112"/>
    </location>
</feature>
<evidence type="ECO:0000256" key="1">
    <source>
        <dbReference type="SAM" id="MobiDB-lite"/>
    </source>
</evidence>
<dbReference type="KEGG" id="slr:L21SP2_2646"/>
<evidence type="ECO:0008006" key="4">
    <source>
        <dbReference type="Google" id="ProtNLM"/>
    </source>
</evidence>
<accession>V5WJQ7</accession>
<organism evidence="2 3">
    <name type="scientific">Salinispira pacifica</name>
    <dbReference type="NCBI Taxonomy" id="1307761"/>
    <lineage>
        <taxon>Bacteria</taxon>
        <taxon>Pseudomonadati</taxon>
        <taxon>Spirochaetota</taxon>
        <taxon>Spirochaetia</taxon>
        <taxon>Spirochaetales</taxon>
        <taxon>Spirochaetaceae</taxon>
        <taxon>Salinispira</taxon>
    </lineage>
</organism>
<evidence type="ECO:0000313" key="3">
    <source>
        <dbReference type="Proteomes" id="UP000018680"/>
    </source>
</evidence>
<keyword evidence="3" id="KW-1185">Reference proteome</keyword>
<protein>
    <recommendedName>
        <fullName evidence="4">HTH cro/C1-type domain-containing protein</fullName>
    </recommendedName>
</protein>
<gene>
    <name evidence="2" type="ORF">L21SP2_2646</name>
</gene>
<name>V5WJQ7_9SPIO</name>
<dbReference type="EMBL" id="CP006939">
    <property type="protein sequence ID" value="AHC15998.1"/>
    <property type="molecule type" value="Genomic_DNA"/>
</dbReference>
<dbReference type="HOGENOM" id="CLU_2144580_0_0_12"/>
<evidence type="ECO:0000313" key="2">
    <source>
        <dbReference type="EMBL" id="AHC15998.1"/>
    </source>
</evidence>